<evidence type="ECO:0000259" key="2">
    <source>
        <dbReference type="SMART" id="SM00670"/>
    </source>
</evidence>
<dbReference type="PANTHER" id="PTHR16161">
    <property type="entry name" value="TRANSCRIPTIONAL PROTEIN SWT1"/>
    <property type="match status" value="1"/>
</dbReference>
<dbReference type="Proteomes" id="UP000410492">
    <property type="component" value="Unassembled WGS sequence"/>
</dbReference>
<gene>
    <name evidence="3" type="ORF">CALMAC_LOCUS4557</name>
</gene>
<reference evidence="3 4" key="1">
    <citation type="submission" date="2019-01" db="EMBL/GenBank/DDBJ databases">
        <authorList>
            <person name="Sayadi A."/>
        </authorList>
    </citation>
    <scope>NUCLEOTIDE SEQUENCE [LARGE SCALE GENOMIC DNA]</scope>
</reference>
<evidence type="ECO:0000256" key="1">
    <source>
        <dbReference type="SAM" id="MobiDB-lite"/>
    </source>
</evidence>
<dbReference type="Gene3D" id="3.40.50.1010">
    <property type="entry name" value="5'-nuclease"/>
    <property type="match status" value="1"/>
</dbReference>
<dbReference type="Pfam" id="PF13638">
    <property type="entry name" value="PIN_4"/>
    <property type="match status" value="1"/>
</dbReference>
<feature type="compositionally biased region" description="Polar residues" evidence="1">
    <location>
        <begin position="28"/>
        <end position="37"/>
    </location>
</feature>
<feature type="region of interest" description="Disordered" evidence="1">
    <location>
        <begin position="187"/>
        <end position="291"/>
    </location>
</feature>
<dbReference type="PANTHER" id="PTHR16161:SF0">
    <property type="entry name" value="TRANSCRIPTIONAL PROTEIN SWT1"/>
    <property type="match status" value="1"/>
</dbReference>
<dbReference type="PROSITE" id="PS51257">
    <property type="entry name" value="PROKAR_LIPOPROTEIN"/>
    <property type="match status" value="1"/>
</dbReference>
<dbReference type="AlphaFoldDB" id="A0A653BXR4"/>
<dbReference type="CDD" id="cd18727">
    <property type="entry name" value="PIN_Swt1-like"/>
    <property type="match status" value="1"/>
</dbReference>
<dbReference type="InterPro" id="IPR029060">
    <property type="entry name" value="PIN-like_dom_sf"/>
</dbReference>
<dbReference type="InterPro" id="IPR052626">
    <property type="entry name" value="SWT1_Regulator"/>
</dbReference>
<dbReference type="InterPro" id="IPR002716">
    <property type="entry name" value="PIN_dom"/>
</dbReference>
<dbReference type="GO" id="GO:0005634">
    <property type="term" value="C:nucleus"/>
    <property type="evidence" value="ECO:0007669"/>
    <property type="project" value="TreeGrafter"/>
</dbReference>
<feature type="compositionally biased region" description="Polar residues" evidence="1">
    <location>
        <begin position="232"/>
        <end position="243"/>
    </location>
</feature>
<dbReference type="EMBL" id="CAACVG010006529">
    <property type="protein sequence ID" value="VEN40374.1"/>
    <property type="molecule type" value="Genomic_DNA"/>
</dbReference>
<dbReference type="SUPFAM" id="SSF88723">
    <property type="entry name" value="PIN domain-like"/>
    <property type="match status" value="1"/>
</dbReference>
<dbReference type="SMART" id="SM00670">
    <property type="entry name" value="PINc"/>
    <property type="match status" value="1"/>
</dbReference>
<evidence type="ECO:0000313" key="3">
    <source>
        <dbReference type="EMBL" id="VEN40374.1"/>
    </source>
</evidence>
<feature type="compositionally biased region" description="Basic and acidic residues" evidence="1">
    <location>
        <begin position="201"/>
        <end position="211"/>
    </location>
</feature>
<feature type="compositionally biased region" description="Polar residues" evidence="1">
    <location>
        <begin position="104"/>
        <end position="118"/>
    </location>
</feature>
<feature type="region of interest" description="Disordered" evidence="1">
    <location>
        <begin position="83"/>
        <end position="118"/>
    </location>
</feature>
<accession>A0A653BXR4</accession>
<name>A0A653BXR4_CALMS</name>
<protein>
    <recommendedName>
        <fullName evidence="2">PIN domain-containing protein</fullName>
    </recommendedName>
</protein>
<proteinExistence type="predicted"/>
<keyword evidence="4" id="KW-1185">Reference proteome</keyword>
<feature type="compositionally biased region" description="Polar residues" evidence="1">
    <location>
        <begin position="187"/>
        <end position="200"/>
    </location>
</feature>
<feature type="region of interest" description="Disordered" evidence="1">
    <location>
        <begin position="24"/>
        <end position="69"/>
    </location>
</feature>
<feature type="compositionally biased region" description="Polar residues" evidence="1">
    <location>
        <begin position="83"/>
        <end position="93"/>
    </location>
</feature>
<feature type="region of interest" description="Disordered" evidence="1">
    <location>
        <begin position="332"/>
        <end position="393"/>
    </location>
</feature>
<organism evidence="3 4">
    <name type="scientific">Callosobruchus maculatus</name>
    <name type="common">Southern cowpea weevil</name>
    <name type="synonym">Pulse bruchid</name>
    <dbReference type="NCBI Taxonomy" id="64391"/>
    <lineage>
        <taxon>Eukaryota</taxon>
        <taxon>Metazoa</taxon>
        <taxon>Ecdysozoa</taxon>
        <taxon>Arthropoda</taxon>
        <taxon>Hexapoda</taxon>
        <taxon>Insecta</taxon>
        <taxon>Pterygota</taxon>
        <taxon>Neoptera</taxon>
        <taxon>Endopterygota</taxon>
        <taxon>Coleoptera</taxon>
        <taxon>Polyphaga</taxon>
        <taxon>Cucujiformia</taxon>
        <taxon>Chrysomeloidea</taxon>
        <taxon>Chrysomelidae</taxon>
        <taxon>Bruchinae</taxon>
        <taxon>Bruchini</taxon>
        <taxon>Callosobruchus</taxon>
    </lineage>
</organism>
<feature type="compositionally biased region" description="Basic and acidic residues" evidence="1">
    <location>
        <begin position="220"/>
        <end position="231"/>
    </location>
</feature>
<feature type="compositionally biased region" description="Basic and acidic residues" evidence="1">
    <location>
        <begin position="44"/>
        <end position="53"/>
    </location>
</feature>
<sequence>MPFETREDKLQTRRLTISSSNLTSSCSDLNECQSPRQGTKRTFHRDNSSERNRYLGFSKNIPDSTNPKKNLVNNRLQRLKQALQSESVQSSTQHETRKKCPSPEKSTNNINSSRVHEVSQSVVHNISVPVVSAPSPSVVTAHSPPVVKRSTNIYKHLSQWSTPENHNGKNLANNRLKRLKNYVLNTAHETSNIPTATSGSPKHDDTHEVHNSKHKSPLQRSHEAGTKRRASDSTYDPDTSQPPQKKYIADTQSYPSKSTKDVRDVNNISVKVYSDNNKKGPGGSAASRSLSKRLVKCNSTTKVGTASSDDLNVNRNISPALLNTSASSTYLSDRIRRNSTNSVGDKTPEKGCNMMSPPVLIPKSPANSANISSPCSHRNNHEKQSSNQENTSNIKIISNVVLNKSPYKSTNDDTETPAKVVTSAFKPFTDTLKHDSFIKNPLMSDQDIDSYRGKMAWTASWIEYHTNPDIQKESAVAPVEAVENIDKVAEPVEEMEWSNAEPDEEILPAEPISIKDKPPKLKDICVVVDTNIFISNLSIVKEIASMKPNGNIKPVVYIPWMVIQELDFMKDTCSKNKLKSNIMDSMSFINKRLQEEDPRVIGQTVWEVENQKHIGSSPDDKIISCCMQVSTKYETVILLSNDMNLKNKALINSITACSVQEISSKIDDKLAKNRKFKFMMQKMGILCSSVICECARDTYGTTWNKMHMLTDAPWSFTECLKRINKYWKTVFQDKLMKQCIKTCDDLYKLIKCNRSMSDDSKEFLKFTELCIALCVFFKDIEEYRESVQKTLDDIKKLE</sequence>
<evidence type="ECO:0000313" key="4">
    <source>
        <dbReference type="Proteomes" id="UP000410492"/>
    </source>
</evidence>
<dbReference type="OrthoDB" id="548295at2759"/>
<feature type="compositionally biased region" description="Polar residues" evidence="1">
    <location>
        <begin position="365"/>
        <end position="377"/>
    </location>
</feature>
<feature type="domain" description="PIN" evidence="2">
    <location>
        <begin position="524"/>
        <end position="647"/>
    </location>
</feature>